<sequence length="198" mass="21851">MNNKTMISMGLIAIFLGMMGCSGNDGDMDTPDASPYYFQFKVNSSQVDYTYTPETQQNLTGAYLVDQDNQLHVMQLSGTESIFSPNKNQLVIYLNHAEAFTTGITYSNNPSSHATVPSYFIMGYHDQDGDNYTAALNTTLTPLWESVQLTFDEITGDGIKGTFSGKLLQYDASAGQNLLIGQIEITEGKFHVPRNNEP</sequence>
<organism evidence="2 3">
    <name type="scientific">Echinicola soli</name>
    <dbReference type="NCBI Taxonomy" id="2591634"/>
    <lineage>
        <taxon>Bacteria</taxon>
        <taxon>Pseudomonadati</taxon>
        <taxon>Bacteroidota</taxon>
        <taxon>Cytophagia</taxon>
        <taxon>Cytophagales</taxon>
        <taxon>Cyclobacteriaceae</taxon>
        <taxon>Echinicola</taxon>
    </lineage>
</organism>
<dbReference type="AlphaFoldDB" id="A0A514CMZ3"/>
<protein>
    <submittedName>
        <fullName evidence="2">Uncharacterized protein</fullName>
    </submittedName>
</protein>
<evidence type="ECO:0000313" key="2">
    <source>
        <dbReference type="EMBL" id="QDH81127.1"/>
    </source>
</evidence>
<dbReference type="OrthoDB" id="1438972at2"/>
<name>A0A514CMZ3_9BACT</name>
<keyword evidence="3" id="KW-1185">Reference proteome</keyword>
<feature type="chain" id="PRO_5022174296" evidence="1">
    <location>
        <begin position="24"/>
        <end position="198"/>
    </location>
</feature>
<evidence type="ECO:0000313" key="3">
    <source>
        <dbReference type="Proteomes" id="UP000316614"/>
    </source>
</evidence>
<reference evidence="2 3" key="1">
    <citation type="submission" date="2019-06" db="EMBL/GenBank/DDBJ databases">
        <title>Echinicola alkalisoli sp. nov. isolated from saline soil.</title>
        <authorList>
            <person name="Sun J.-Q."/>
            <person name="Xu L."/>
        </authorList>
    </citation>
    <scope>NUCLEOTIDE SEQUENCE [LARGE SCALE GENOMIC DNA]</scope>
    <source>
        <strain evidence="2 3">LN3S3</strain>
    </source>
</reference>
<dbReference type="RefSeq" id="WP_141616342.1">
    <property type="nucleotide sequence ID" value="NZ_CP041253.1"/>
</dbReference>
<keyword evidence="1" id="KW-0732">Signal</keyword>
<evidence type="ECO:0000256" key="1">
    <source>
        <dbReference type="SAM" id="SignalP"/>
    </source>
</evidence>
<proteinExistence type="predicted"/>
<accession>A0A514CMZ3</accession>
<dbReference type="PROSITE" id="PS51257">
    <property type="entry name" value="PROKAR_LIPOPROTEIN"/>
    <property type="match status" value="1"/>
</dbReference>
<dbReference type="KEGG" id="echi:FKX85_19665"/>
<gene>
    <name evidence="2" type="ORF">FKX85_19665</name>
</gene>
<dbReference type="Proteomes" id="UP000316614">
    <property type="component" value="Chromosome"/>
</dbReference>
<feature type="signal peptide" evidence="1">
    <location>
        <begin position="1"/>
        <end position="23"/>
    </location>
</feature>
<dbReference type="EMBL" id="CP041253">
    <property type="protein sequence ID" value="QDH81127.1"/>
    <property type="molecule type" value="Genomic_DNA"/>
</dbReference>